<dbReference type="InterPro" id="IPR044174">
    <property type="entry name" value="BC10-like"/>
</dbReference>
<keyword evidence="6" id="KW-0732">Signal</keyword>
<sequence>MLAPNPISLLCALLLCLPLAVIFTTTPATPPPPPPFSFQLPLSINKTHHIQKHSLNNTYTSHIYKNALKTTNNTTHVHKHSINKTNVYVQHHNNNITVWDEDDESVSRLASRVNPDPPLGRPKKIAFMFLTNAPLPLAPLWELYFNKVPNNLYNIYIHADPSSRYNSPFRGVFANRVIPSKPTRRFSPTLSAAARRLLSHALLNDTSNYMFALLSPSCIPLHSFNFTYKTIIKSRHSFIEILKNERGASGRWAARGNTTMLPEVPLSHFRIGSQFFILTRHHARIISNDTIIWSKFKLPCMMNYTYTCYPEEHYFPTLMSMVDPHGCVPSTLTHVDWRGSHSGHPRTYYLSHVGPELIQTFRNATPRYGDDGMNGSDSSVSRQNHPFLFARKFAPESLTRLLDIANDVILKD</sequence>
<keyword evidence="4" id="KW-0472">Membrane</keyword>
<keyword evidence="3" id="KW-0808">Transferase</keyword>
<evidence type="ECO:0000313" key="8">
    <source>
        <dbReference type="Proteomes" id="UP001237642"/>
    </source>
</evidence>
<reference evidence="7" key="1">
    <citation type="submission" date="2023-02" db="EMBL/GenBank/DDBJ databases">
        <title>Genome of toxic invasive species Heracleum sosnowskyi carries increased number of genes despite the absence of recent whole-genome duplications.</title>
        <authorList>
            <person name="Schelkunov M."/>
            <person name="Shtratnikova V."/>
            <person name="Makarenko M."/>
            <person name="Klepikova A."/>
            <person name="Omelchenko D."/>
            <person name="Novikova G."/>
            <person name="Obukhova E."/>
            <person name="Bogdanov V."/>
            <person name="Penin A."/>
            <person name="Logacheva M."/>
        </authorList>
    </citation>
    <scope>NUCLEOTIDE SEQUENCE</scope>
    <source>
        <strain evidence="7">Hsosn_3</strain>
        <tissue evidence="7">Leaf</tissue>
    </source>
</reference>
<evidence type="ECO:0000256" key="4">
    <source>
        <dbReference type="ARBA" id="ARBA00023136"/>
    </source>
</evidence>
<accession>A0AAD8MRL5</accession>
<reference evidence="7" key="2">
    <citation type="submission" date="2023-05" db="EMBL/GenBank/DDBJ databases">
        <authorList>
            <person name="Schelkunov M.I."/>
        </authorList>
    </citation>
    <scope>NUCLEOTIDE SEQUENCE</scope>
    <source>
        <strain evidence="7">Hsosn_3</strain>
        <tissue evidence="7">Leaf</tissue>
    </source>
</reference>
<keyword evidence="2" id="KW-0328">Glycosyltransferase</keyword>
<keyword evidence="8" id="KW-1185">Reference proteome</keyword>
<dbReference type="EMBL" id="JAUIZM010000005">
    <property type="protein sequence ID" value="KAK1382861.1"/>
    <property type="molecule type" value="Genomic_DNA"/>
</dbReference>
<name>A0AAD8MRL5_9APIA</name>
<organism evidence="7 8">
    <name type="scientific">Heracleum sosnowskyi</name>
    <dbReference type="NCBI Taxonomy" id="360622"/>
    <lineage>
        <taxon>Eukaryota</taxon>
        <taxon>Viridiplantae</taxon>
        <taxon>Streptophyta</taxon>
        <taxon>Embryophyta</taxon>
        <taxon>Tracheophyta</taxon>
        <taxon>Spermatophyta</taxon>
        <taxon>Magnoliopsida</taxon>
        <taxon>eudicotyledons</taxon>
        <taxon>Gunneridae</taxon>
        <taxon>Pentapetalae</taxon>
        <taxon>asterids</taxon>
        <taxon>campanulids</taxon>
        <taxon>Apiales</taxon>
        <taxon>Apiaceae</taxon>
        <taxon>Apioideae</taxon>
        <taxon>apioid superclade</taxon>
        <taxon>Tordylieae</taxon>
        <taxon>Tordyliinae</taxon>
        <taxon>Heracleum</taxon>
    </lineage>
</organism>
<protein>
    <submittedName>
        <fullName evidence="7">Core-2/I-branching beta-1,6-N-acetylglucosaminyltransferase family protein</fullName>
    </submittedName>
</protein>
<proteinExistence type="predicted"/>
<comment type="caution">
    <text evidence="7">The sequence shown here is derived from an EMBL/GenBank/DDBJ whole genome shotgun (WGS) entry which is preliminary data.</text>
</comment>
<dbReference type="PANTHER" id="PTHR31042">
    <property type="entry name" value="CORE-2/I-BRANCHING BETA-1,6-N-ACETYLGLUCOSAMINYLTRANSFERASE FAMILY PROTEIN-RELATED"/>
    <property type="match status" value="1"/>
</dbReference>
<evidence type="ECO:0000256" key="5">
    <source>
        <dbReference type="ARBA" id="ARBA00023180"/>
    </source>
</evidence>
<evidence type="ECO:0000256" key="6">
    <source>
        <dbReference type="SAM" id="SignalP"/>
    </source>
</evidence>
<keyword evidence="5" id="KW-0325">Glycoprotein</keyword>
<evidence type="ECO:0000313" key="7">
    <source>
        <dbReference type="EMBL" id="KAK1382861.1"/>
    </source>
</evidence>
<dbReference type="AlphaFoldDB" id="A0AAD8MRL5"/>
<gene>
    <name evidence="7" type="ORF">POM88_020596</name>
</gene>
<dbReference type="InterPro" id="IPR003406">
    <property type="entry name" value="Glyco_trans_14"/>
</dbReference>
<dbReference type="Proteomes" id="UP001237642">
    <property type="component" value="Unassembled WGS sequence"/>
</dbReference>
<evidence type="ECO:0000256" key="1">
    <source>
        <dbReference type="ARBA" id="ARBA00004606"/>
    </source>
</evidence>
<feature type="chain" id="PRO_5042053640" evidence="6">
    <location>
        <begin position="29"/>
        <end position="412"/>
    </location>
</feature>
<feature type="signal peptide" evidence="6">
    <location>
        <begin position="1"/>
        <end position="28"/>
    </location>
</feature>
<evidence type="ECO:0000256" key="3">
    <source>
        <dbReference type="ARBA" id="ARBA00022679"/>
    </source>
</evidence>
<dbReference type="Pfam" id="PF02485">
    <property type="entry name" value="Branch"/>
    <property type="match status" value="1"/>
</dbReference>
<dbReference type="PANTHER" id="PTHR31042:SF60">
    <property type="entry name" value="CORE-2_I-BRANCHING BETA-1,6-N-ACETYLGLUCOSAMINYLTRANSFERASE FAMILY PROTEIN"/>
    <property type="match status" value="1"/>
</dbReference>
<dbReference type="GO" id="GO:0016020">
    <property type="term" value="C:membrane"/>
    <property type="evidence" value="ECO:0007669"/>
    <property type="project" value="UniProtKB-SubCell"/>
</dbReference>
<evidence type="ECO:0000256" key="2">
    <source>
        <dbReference type="ARBA" id="ARBA00022676"/>
    </source>
</evidence>
<dbReference type="GO" id="GO:0016757">
    <property type="term" value="F:glycosyltransferase activity"/>
    <property type="evidence" value="ECO:0007669"/>
    <property type="project" value="UniProtKB-KW"/>
</dbReference>
<comment type="subcellular location">
    <subcellularLocation>
        <location evidence="1">Membrane</location>
        <topology evidence="1">Single-pass type II membrane protein</topology>
    </subcellularLocation>
</comment>